<organism evidence="5 6">
    <name type="scientific">Corynebacterium freneyi DNF00450</name>
    <dbReference type="NCBI Taxonomy" id="1287475"/>
    <lineage>
        <taxon>Bacteria</taxon>
        <taxon>Bacillati</taxon>
        <taxon>Actinomycetota</taxon>
        <taxon>Actinomycetes</taxon>
        <taxon>Mycobacteriales</taxon>
        <taxon>Corynebacteriaceae</taxon>
        <taxon>Corynebacterium</taxon>
    </lineage>
</organism>
<evidence type="ECO:0000259" key="3">
    <source>
        <dbReference type="PROSITE" id="PS50043"/>
    </source>
</evidence>
<dbReference type="PANTHER" id="PTHR43214">
    <property type="entry name" value="TWO-COMPONENT RESPONSE REGULATOR"/>
    <property type="match status" value="1"/>
</dbReference>
<dbReference type="PANTHER" id="PTHR43214:SF42">
    <property type="entry name" value="TRANSCRIPTIONAL REGULATORY PROTEIN DESR"/>
    <property type="match status" value="1"/>
</dbReference>
<accession>A0A095Y1C7</accession>
<dbReference type="GO" id="GO:0000160">
    <property type="term" value="P:phosphorelay signal transduction system"/>
    <property type="evidence" value="ECO:0007669"/>
    <property type="project" value="InterPro"/>
</dbReference>
<dbReference type="AlphaFoldDB" id="A0A095Y1C7"/>
<dbReference type="GO" id="GO:0003677">
    <property type="term" value="F:DNA binding"/>
    <property type="evidence" value="ECO:0007669"/>
    <property type="project" value="UniProtKB-KW"/>
</dbReference>
<evidence type="ECO:0000313" key="5">
    <source>
        <dbReference type="EMBL" id="KGF15831.1"/>
    </source>
</evidence>
<feature type="modified residue" description="4-aspartylphosphate" evidence="2">
    <location>
        <position position="53"/>
    </location>
</feature>
<dbReference type="PRINTS" id="PR00038">
    <property type="entry name" value="HTHLUXR"/>
</dbReference>
<evidence type="ECO:0000256" key="2">
    <source>
        <dbReference type="PROSITE-ProRule" id="PRU00169"/>
    </source>
</evidence>
<dbReference type="Pfam" id="PF00196">
    <property type="entry name" value="GerE"/>
    <property type="match status" value="1"/>
</dbReference>
<sequence>MRLLVADDQELVRAGLALLLDMEPDLEVVVQLSDGADAARAVAEHRIDVAILDIEMPYDGIRATADIAALNRRRSHGSSHGENAEDATHADRPCGVLIVTTFGRTGYLQRAMVAGASGFMVKDTPAETLAQAVRTIHAGGRAVDPALAAEALAVGPNPLTAREAEILDAAGDGASVRDIAARLHLATGTVRNHLSSAIAKTGSANRMEANRTAQANGWL</sequence>
<protein>
    <submittedName>
        <fullName evidence="5">MerR family transcriptional regulator</fullName>
    </submittedName>
</protein>
<dbReference type="InterPro" id="IPR016032">
    <property type="entry name" value="Sig_transdc_resp-reg_C-effctor"/>
</dbReference>
<keyword evidence="1" id="KW-0238">DNA-binding</keyword>
<feature type="domain" description="HTH luxR-type" evidence="3">
    <location>
        <begin position="152"/>
        <end position="217"/>
    </location>
</feature>
<proteinExistence type="predicted"/>
<dbReference type="GO" id="GO:0006355">
    <property type="term" value="P:regulation of DNA-templated transcription"/>
    <property type="evidence" value="ECO:0007669"/>
    <property type="project" value="InterPro"/>
</dbReference>
<dbReference type="Gene3D" id="3.40.50.2300">
    <property type="match status" value="1"/>
</dbReference>
<dbReference type="InterPro" id="IPR001789">
    <property type="entry name" value="Sig_transdc_resp-reg_receiver"/>
</dbReference>
<dbReference type="InterPro" id="IPR000792">
    <property type="entry name" value="Tscrpt_reg_LuxR_C"/>
</dbReference>
<keyword evidence="2" id="KW-0597">Phosphoprotein</keyword>
<dbReference type="EMBL" id="JRNE01000067">
    <property type="protein sequence ID" value="KGF15831.1"/>
    <property type="molecule type" value="Genomic_DNA"/>
</dbReference>
<dbReference type="SUPFAM" id="SSF52172">
    <property type="entry name" value="CheY-like"/>
    <property type="match status" value="1"/>
</dbReference>
<dbReference type="InterPro" id="IPR039420">
    <property type="entry name" value="WalR-like"/>
</dbReference>
<dbReference type="PROSITE" id="PS50043">
    <property type="entry name" value="HTH_LUXR_2"/>
    <property type="match status" value="1"/>
</dbReference>
<dbReference type="Proteomes" id="UP000029548">
    <property type="component" value="Unassembled WGS sequence"/>
</dbReference>
<name>A0A095Y1C7_9CORY</name>
<dbReference type="SUPFAM" id="SSF46894">
    <property type="entry name" value="C-terminal effector domain of the bipartite response regulators"/>
    <property type="match status" value="1"/>
</dbReference>
<comment type="caution">
    <text evidence="5">The sequence shown here is derived from an EMBL/GenBank/DDBJ whole genome shotgun (WGS) entry which is preliminary data.</text>
</comment>
<evidence type="ECO:0000256" key="1">
    <source>
        <dbReference type="ARBA" id="ARBA00023125"/>
    </source>
</evidence>
<reference evidence="5 6" key="1">
    <citation type="submission" date="2014-07" db="EMBL/GenBank/DDBJ databases">
        <authorList>
            <person name="McCorrison J."/>
            <person name="Sanka R."/>
            <person name="Torralba M."/>
            <person name="Gillis M."/>
            <person name="Haft D.H."/>
            <person name="Methe B."/>
            <person name="Sutton G."/>
            <person name="Nelson K.E."/>
        </authorList>
    </citation>
    <scope>NUCLEOTIDE SEQUENCE [LARGE SCALE GENOMIC DNA]</scope>
    <source>
        <strain evidence="5 6">DNF00450</strain>
    </source>
</reference>
<dbReference type="InterPro" id="IPR036388">
    <property type="entry name" value="WH-like_DNA-bd_sf"/>
</dbReference>
<dbReference type="CDD" id="cd06170">
    <property type="entry name" value="LuxR_C_like"/>
    <property type="match status" value="1"/>
</dbReference>
<dbReference type="Pfam" id="PF00072">
    <property type="entry name" value="Response_reg"/>
    <property type="match status" value="1"/>
</dbReference>
<dbReference type="PROSITE" id="PS50110">
    <property type="entry name" value="RESPONSE_REGULATORY"/>
    <property type="match status" value="1"/>
</dbReference>
<feature type="domain" description="Response regulatory" evidence="4">
    <location>
        <begin position="2"/>
        <end position="137"/>
    </location>
</feature>
<evidence type="ECO:0000259" key="4">
    <source>
        <dbReference type="PROSITE" id="PS50110"/>
    </source>
</evidence>
<evidence type="ECO:0000313" key="6">
    <source>
        <dbReference type="Proteomes" id="UP000029548"/>
    </source>
</evidence>
<dbReference type="PROSITE" id="PS00622">
    <property type="entry name" value="HTH_LUXR_1"/>
    <property type="match status" value="1"/>
</dbReference>
<dbReference type="SMART" id="SM00421">
    <property type="entry name" value="HTH_LUXR"/>
    <property type="match status" value="1"/>
</dbReference>
<dbReference type="InterPro" id="IPR011006">
    <property type="entry name" value="CheY-like_superfamily"/>
</dbReference>
<dbReference type="eggNOG" id="COG2197">
    <property type="taxonomic scope" value="Bacteria"/>
</dbReference>
<dbReference type="Gene3D" id="1.10.10.10">
    <property type="entry name" value="Winged helix-like DNA-binding domain superfamily/Winged helix DNA-binding domain"/>
    <property type="match status" value="1"/>
</dbReference>
<gene>
    <name evidence="5" type="ORF">HMPREF1650_09935</name>
</gene>
<dbReference type="SMART" id="SM00448">
    <property type="entry name" value="REC"/>
    <property type="match status" value="1"/>
</dbReference>